<gene>
    <name evidence="14" type="ORF">EJB05_01239</name>
</gene>
<feature type="non-terminal residue" evidence="14">
    <location>
        <position position="1"/>
    </location>
</feature>
<evidence type="ECO:0000313" key="14">
    <source>
        <dbReference type="EMBL" id="TVU49898.1"/>
    </source>
</evidence>
<feature type="domain" description="EF-hand" evidence="12">
    <location>
        <begin position="1"/>
        <end position="24"/>
    </location>
</feature>
<dbReference type="GO" id="GO:0016174">
    <property type="term" value="F:NAD(P)H oxidase H2O2-forming activity"/>
    <property type="evidence" value="ECO:0007669"/>
    <property type="project" value="TreeGrafter"/>
</dbReference>
<dbReference type="GO" id="GO:0042742">
    <property type="term" value="P:defense response to bacterium"/>
    <property type="evidence" value="ECO:0007669"/>
    <property type="project" value="UniProtKB-ARBA"/>
</dbReference>
<dbReference type="SUPFAM" id="SSF63380">
    <property type="entry name" value="Riboflavin synthase domain-like"/>
    <property type="match status" value="1"/>
</dbReference>
<keyword evidence="3 11" id="KW-0812">Transmembrane</keyword>
<dbReference type="InterPro" id="IPR018247">
    <property type="entry name" value="EF_Hand_1_Ca_BS"/>
</dbReference>
<evidence type="ECO:0000256" key="11">
    <source>
        <dbReference type="SAM" id="Phobius"/>
    </source>
</evidence>
<keyword evidence="5" id="KW-0274">FAD</keyword>
<dbReference type="Gramene" id="TVU49898">
    <property type="protein sequence ID" value="TVU49898"/>
    <property type="gene ID" value="EJB05_01239"/>
</dbReference>
<dbReference type="Pfam" id="PF08022">
    <property type="entry name" value="FAD_binding_8"/>
    <property type="match status" value="1"/>
</dbReference>
<evidence type="ECO:0000256" key="9">
    <source>
        <dbReference type="ARBA" id="ARBA00023002"/>
    </source>
</evidence>
<dbReference type="Gene3D" id="1.10.238.10">
    <property type="entry name" value="EF-hand"/>
    <property type="match status" value="1"/>
</dbReference>
<dbReference type="Gene3D" id="2.40.30.10">
    <property type="entry name" value="Translation factors"/>
    <property type="match status" value="1"/>
</dbReference>
<dbReference type="InterPro" id="IPR002048">
    <property type="entry name" value="EF_hand_dom"/>
</dbReference>
<proteinExistence type="predicted"/>
<keyword evidence="8 11" id="KW-1133">Transmembrane helix</keyword>
<evidence type="ECO:0000259" key="13">
    <source>
        <dbReference type="PROSITE" id="PS51384"/>
    </source>
</evidence>
<feature type="domain" description="FAD-binding FR-type" evidence="13">
    <location>
        <begin position="356"/>
        <end position="462"/>
    </location>
</feature>
<keyword evidence="15" id="KW-1185">Reference proteome</keyword>
<reference evidence="14 15" key="1">
    <citation type="journal article" date="2019" name="Sci. Rep.">
        <title>A high-quality genome of Eragrostis curvula grass provides insights into Poaceae evolution and supports new strategies to enhance forage quality.</title>
        <authorList>
            <person name="Carballo J."/>
            <person name="Santos B.A.C.M."/>
            <person name="Zappacosta D."/>
            <person name="Garbus I."/>
            <person name="Selva J.P."/>
            <person name="Gallo C.A."/>
            <person name="Diaz A."/>
            <person name="Albertini E."/>
            <person name="Caccamo M."/>
            <person name="Echenique V."/>
        </authorList>
    </citation>
    <scope>NUCLEOTIDE SEQUENCE [LARGE SCALE GENOMIC DNA]</scope>
    <source>
        <strain evidence="15">cv. Victoria</strain>
        <tissue evidence="14">Leaf</tissue>
    </source>
</reference>
<dbReference type="PANTHER" id="PTHR11972">
    <property type="entry name" value="NADPH OXIDASE"/>
    <property type="match status" value="1"/>
</dbReference>
<dbReference type="InterPro" id="IPR050369">
    <property type="entry name" value="RBOH/FRE"/>
</dbReference>
<dbReference type="SFLD" id="SFLDG01169">
    <property type="entry name" value="NADPH_oxidase_subgroup_(NOX)"/>
    <property type="match status" value="1"/>
</dbReference>
<evidence type="ECO:0000256" key="10">
    <source>
        <dbReference type="ARBA" id="ARBA00023136"/>
    </source>
</evidence>
<evidence type="ECO:0000313" key="15">
    <source>
        <dbReference type="Proteomes" id="UP000324897"/>
    </source>
</evidence>
<dbReference type="Pfam" id="PF01794">
    <property type="entry name" value="Ferric_reduct"/>
    <property type="match status" value="1"/>
</dbReference>
<dbReference type="GO" id="GO:0005509">
    <property type="term" value="F:calcium ion binding"/>
    <property type="evidence" value="ECO:0007669"/>
    <property type="project" value="InterPro"/>
</dbReference>
<evidence type="ECO:0000256" key="7">
    <source>
        <dbReference type="ARBA" id="ARBA00022857"/>
    </source>
</evidence>
<keyword evidence="4" id="KW-0479">Metal-binding</keyword>
<feature type="transmembrane region" description="Helical" evidence="11">
    <location>
        <begin position="301"/>
        <end position="322"/>
    </location>
</feature>
<dbReference type="InterPro" id="IPR013130">
    <property type="entry name" value="Fe3_Rdtase_TM_dom"/>
</dbReference>
<dbReference type="OrthoDB" id="167398at2759"/>
<dbReference type="InterPro" id="IPR013112">
    <property type="entry name" value="FAD-bd_8"/>
</dbReference>
<evidence type="ECO:0000256" key="2">
    <source>
        <dbReference type="ARBA" id="ARBA00022630"/>
    </source>
</evidence>
<evidence type="ECO:0000259" key="12">
    <source>
        <dbReference type="PROSITE" id="PS50222"/>
    </source>
</evidence>
<dbReference type="InterPro" id="IPR011992">
    <property type="entry name" value="EF-hand-dom_pair"/>
</dbReference>
<organism evidence="14 15">
    <name type="scientific">Eragrostis curvula</name>
    <name type="common">weeping love grass</name>
    <dbReference type="NCBI Taxonomy" id="38414"/>
    <lineage>
        <taxon>Eukaryota</taxon>
        <taxon>Viridiplantae</taxon>
        <taxon>Streptophyta</taxon>
        <taxon>Embryophyta</taxon>
        <taxon>Tracheophyta</taxon>
        <taxon>Spermatophyta</taxon>
        <taxon>Magnoliopsida</taxon>
        <taxon>Liliopsida</taxon>
        <taxon>Poales</taxon>
        <taxon>Poaceae</taxon>
        <taxon>PACMAD clade</taxon>
        <taxon>Chloridoideae</taxon>
        <taxon>Eragrostideae</taxon>
        <taxon>Eragrostidinae</taxon>
        <taxon>Eragrostis</taxon>
    </lineage>
</organism>
<evidence type="ECO:0000256" key="1">
    <source>
        <dbReference type="ARBA" id="ARBA00004141"/>
    </source>
</evidence>
<keyword evidence="10 11" id="KW-0472">Membrane</keyword>
<sequence length="478" mass="54902">VDKNADGRITEEEVKEIITLSASTNKLNMEKQTEECARLITEELDPDNLGYIDIYNFERLLKASSESVMIGATKSRKMLSSTEEPNLLRRWYRRAAYFLGETWQRWRCWVMLLWLSICGGLFAWKFEQYRRRAVFDVMGYCVCVAKGGAETLKFNMALILLPVCRNTITWLRNHSPAGRAVPLDDSIGFHKVVAAGIAVGAGLHIASHLTCDFPRLLHATDAEYAPLAGYFGMTRPPNYWWFVKGTEGWTGLTMLALMAVAFTLAMPWFRRGRVQQLLEPLPERLKKLTEPLIKRLPGFNAFWYSHHAFVVVYALLIVHGQSLYLTHKWKKKSTWMYLAVPMLLYAGERLTRVLRSRVRPVKILEVTVYPTKCLTLHFSKPDGFRYKSGQYIFVNCSAVSPFEWHPFSITSAPQDSYVTVHIRTAGDWTWKLNNKFSRHSTEGDTGLLHIEYDQEGGGPMVDQGYVRTDIYFIPSIRN</sequence>
<dbReference type="CDD" id="cd06186">
    <property type="entry name" value="NOX_Duox_like_FAD_NADP"/>
    <property type="match status" value="1"/>
</dbReference>
<dbReference type="InterPro" id="IPR017938">
    <property type="entry name" value="Riboflavin_synthase-like_b-brl"/>
</dbReference>
<protein>
    <recommendedName>
        <fullName evidence="16">EF-hand domain-containing protein</fullName>
    </recommendedName>
</protein>
<evidence type="ECO:0000256" key="5">
    <source>
        <dbReference type="ARBA" id="ARBA00022827"/>
    </source>
</evidence>
<dbReference type="PROSITE" id="PS51384">
    <property type="entry name" value="FAD_FR"/>
    <property type="match status" value="1"/>
</dbReference>
<dbReference type="GO" id="GO:0016175">
    <property type="term" value="F:superoxide-generating NAD(P)H oxidase activity"/>
    <property type="evidence" value="ECO:0007669"/>
    <property type="project" value="UniProtKB-ARBA"/>
</dbReference>
<feature type="transmembrane region" description="Helical" evidence="11">
    <location>
        <begin position="249"/>
        <end position="269"/>
    </location>
</feature>
<keyword evidence="6" id="KW-0106">Calcium</keyword>
<comment type="subcellular location">
    <subcellularLocation>
        <location evidence="1">Membrane</location>
        <topology evidence="1">Multi-pass membrane protein</topology>
    </subcellularLocation>
</comment>
<dbReference type="Proteomes" id="UP000324897">
    <property type="component" value="Chromosome 6"/>
</dbReference>
<evidence type="ECO:0000256" key="3">
    <source>
        <dbReference type="ARBA" id="ARBA00022692"/>
    </source>
</evidence>
<name>A0A5J9WNY4_9POAL</name>
<evidence type="ECO:0000256" key="6">
    <source>
        <dbReference type="ARBA" id="ARBA00022837"/>
    </source>
</evidence>
<keyword evidence="9" id="KW-0560">Oxidoreductase</keyword>
<dbReference type="GO" id="GO:0005886">
    <property type="term" value="C:plasma membrane"/>
    <property type="evidence" value="ECO:0007669"/>
    <property type="project" value="TreeGrafter"/>
</dbReference>
<evidence type="ECO:0000256" key="8">
    <source>
        <dbReference type="ARBA" id="ARBA00022989"/>
    </source>
</evidence>
<keyword evidence="2" id="KW-0285">Flavoprotein</keyword>
<evidence type="ECO:0008006" key="16">
    <source>
        <dbReference type="Google" id="ProtNLM"/>
    </source>
</evidence>
<dbReference type="EMBL" id="RWGY01000002">
    <property type="protein sequence ID" value="TVU49898.1"/>
    <property type="molecule type" value="Genomic_DNA"/>
</dbReference>
<dbReference type="SUPFAM" id="SSF47473">
    <property type="entry name" value="EF-hand"/>
    <property type="match status" value="1"/>
</dbReference>
<dbReference type="GO" id="GO:0009653">
    <property type="term" value="P:anatomical structure morphogenesis"/>
    <property type="evidence" value="ECO:0007669"/>
    <property type="project" value="UniProtKB-ARBA"/>
</dbReference>
<dbReference type="FunFam" id="2.40.30.10:FF:000059">
    <property type="entry name" value="dual oxidase isoform X1"/>
    <property type="match status" value="1"/>
</dbReference>
<dbReference type="InterPro" id="IPR017927">
    <property type="entry name" value="FAD-bd_FR_type"/>
</dbReference>
<dbReference type="PANTHER" id="PTHR11972:SF197">
    <property type="entry name" value="RESPIRATORY BURST OXIDASE HOMOLOG PROTEIN D"/>
    <property type="match status" value="1"/>
</dbReference>
<evidence type="ECO:0000256" key="4">
    <source>
        <dbReference type="ARBA" id="ARBA00022723"/>
    </source>
</evidence>
<comment type="caution">
    <text evidence="14">The sequence shown here is derived from an EMBL/GenBank/DDBJ whole genome shotgun (WGS) entry which is preliminary data.</text>
</comment>
<keyword evidence="7" id="KW-0521">NADP</keyword>
<accession>A0A5J9WNY4</accession>
<dbReference type="PROSITE" id="PS00018">
    <property type="entry name" value="EF_HAND_1"/>
    <property type="match status" value="1"/>
</dbReference>
<dbReference type="PROSITE" id="PS50222">
    <property type="entry name" value="EF_HAND_2"/>
    <property type="match status" value="1"/>
</dbReference>
<dbReference type="AlphaFoldDB" id="A0A5J9WNY4"/>